<keyword evidence="2" id="KW-0708">Seed storage protein</keyword>
<dbReference type="PANTHER" id="PTHR31189:SF79">
    <property type="entry name" value="63 KDA GLOBULIN-LIKE PROTEIN"/>
    <property type="match status" value="1"/>
</dbReference>
<dbReference type="SUPFAM" id="SSF51182">
    <property type="entry name" value="RmlC-like cupins"/>
    <property type="match status" value="2"/>
</dbReference>
<protein>
    <recommendedName>
        <fullName evidence="6">Cupin type-1 domain-containing protein</fullName>
    </recommendedName>
</protein>
<feature type="domain" description="Cupin type-1" evidence="6">
    <location>
        <begin position="95"/>
        <end position="253"/>
    </location>
</feature>
<dbReference type="InterPro" id="IPR006045">
    <property type="entry name" value="Cupin_1"/>
</dbReference>
<evidence type="ECO:0000313" key="7">
    <source>
        <dbReference type="EMBL" id="WVZ60024.1"/>
    </source>
</evidence>
<dbReference type="Gene3D" id="2.60.120.10">
    <property type="entry name" value="Jelly Rolls"/>
    <property type="match status" value="2"/>
</dbReference>
<dbReference type="PANTHER" id="PTHR31189">
    <property type="entry name" value="OS03G0336100 PROTEIN-RELATED"/>
    <property type="match status" value="1"/>
</dbReference>
<name>A0AAQ3SUA1_PASNO</name>
<feature type="compositionally biased region" description="Basic and acidic residues" evidence="4">
    <location>
        <begin position="529"/>
        <end position="543"/>
    </location>
</feature>
<dbReference type="Pfam" id="PF00190">
    <property type="entry name" value="Cupin_1"/>
    <property type="match status" value="2"/>
</dbReference>
<feature type="compositionally biased region" description="Acidic residues" evidence="4">
    <location>
        <begin position="395"/>
        <end position="404"/>
    </location>
</feature>
<dbReference type="EMBL" id="CP144746">
    <property type="protein sequence ID" value="WVZ60024.1"/>
    <property type="molecule type" value="Genomic_DNA"/>
</dbReference>
<feature type="signal peptide" evidence="5">
    <location>
        <begin position="1"/>
        <end position="22"/>
    </location>
</feature>
<gene>
    <name evidence="7" type="ORF">U9M48_010097</name>
</gene>
<evidence type="ECO:0000256" key="4">
    <source>
        <dbReference type="SAM" id="MobiDB-lite"/>
    </source>
</evidence>
<evidence type="ECO:0000256" key="1">
    <source>
        <dbReference type="ARBA" id="ARBA00022761"/>
    </source>
</evidence>
<keyword evidence="8" id="KW-1185">Reference proteome</keyword>
<dbReference type="GO" id="GO:0045735">
    <property type="term" value="F:nutrient reservoir activity"/>
    <property type="evidence" value="ECO:0007669"/>
    <property type="project" value="UniProtKB-KW"/>
</dbReference>
<comment type="similarity">
    <text evidence="3">Belongs to the 7S seed storage protein family.</text>
</comment>
<feature type="region of interest" description="Disordered" evidence="4">
    <location>
        <begin position="374"/>
        <end position="409"/>
    </location>
</feature>
<sequence>MATARVVLLLAALLFAAGAVAASSWDDDDGRGRESWRCARRCDDRRSSQERHRCLQECREQQQERGRREHDRRGEGSGDEREQEQEQERSSRRPYVFDRRSFRRVVKSEQGSVRALRPFHEASKLLRGIREYRVAVLEANPRSFIVPSHTDAHCICYVAQGEGVVTTIENGERQSYAIREGHIFVAPAGAVTYLANTDGRRKLVIAKILHTISVPGKFQFFFGPGGRNPESILSSFSKSVQRAAYKTSSDRLERLFGRQDKGVIVRASEEQVRELRRQASEGGHGPHWPLPPFGDSHGPYNLLDQRPRIANRHGQLYEADARSFHDLADHDIRVSFANITAGSMSAPFYNTRSIKIAYVLDGSGYAEIVCPHLTTHGGESERERGKEERSRRSEEESEEEEEEAAGQGYRTIRARLSRGTAFVVPVGHPVVEVASRDSNLQIVCFEVRADKNEKVFLAGANNVLKKLDRAAKELAFAARSAKEVDEVLDAQRDQGFLAGPEEREREQEEEEREGRRGREEREEQEEEEREGRHGGGRGRREVVAETLLRMATGGM</sequence>
<feature type="region of interest" description="Disordered" evidence="4">
    <location>
        <begin position="59"/>
        <end position="93"/>
    </location>
</feature>
<dbReference type="InterPro" id="IPR011051">
    <property type="entry name" value="RmlC_Cupin_sf"/>
</dbReference>
<evidence type="ECO:0000259" key="6">
    <source>
        <dbReference type="SMART" id="SM00835"/>
    </source>
</evidence>
<dbReference type="FunFam" id="2.60.120.10:FF:000173">
    <property type="entry name" value="Vicilin-like antimicrobial peptides 2-3"/>
    <property type="match status" value="1"/>
</dbReference>
<feature type="compositionally biased region" description="Basic and acidic residues" evidence="4">
    <location>
        <begin position="378"/>
        <end position="394"/>
    </location>
</feature>
<reference evidence="7 8" key="1">
    <citation type="submission" date="2024-02" db="EMBL/GenBank/DDBJ databases">
        <title>High-quality chromosome-scale genome assembly of Pensacola bahiagrass (Paspalum notatum Flugge var. saurae).</title>
        <authorList>
            <person name="Vega J.M."/>
            <person name="Podio M."/>
            <person name="Orjuela J."/>
            <person name="Siena L.A."/>
            <person name="Pessino S.C."/>
            <person name="Combes M.C."/>
            <person name="Mariac C."/>
            <person name="Albertini E."/>
            <person name="Pupilli F."/>
            <person name="Ortiz J.P.A."/>
            <person name="Leblanc O."/>
        </authorList>
    </citation>
    <scope>NUCLEOTIDE SEQUENCE [LARGE SCALE GENOMIC DNA]</scope>
    <source>
        <strain evidence="7">R1</strain>
        <tissue evidence="7">Leaf</tissue>
    </source>
</reference>
<dbReference type="CDD" id="cd02244">
    <property type="entry name" value="cupin_7S_vicilin-like_N"/>
    <property type="match status" value="1"/>
</dbReference>
<dbReference type="CDD" id="cd02245">
    <property type="entry name" value="cupin_7S_vicilin-like_C"/>
    <property type="match status" value="1"/>
</dbReference>
<dbReference type="SMART" id="SM00835">
    <property type="entry name" value="Cupin_1"/>
    <property type="match status" value="2"/>
</dbReference>
<feature type="domain" description="Cupin type-1" evidence="6">
    <location>
        <begin position="300"/>
        <end position="485"/>
    </location>
</feature>
<dbReference type="Proteomes" id="UP001341281">
    <property type="component" value="Chromosome 02"/>
</dbReference>
<feature type="region of interest" description="Disordered" evidence="4">
    <location>
        <begin position="494"/>
        <end position="555"/>
    </location>
</feature>
<evidence type="ECO:0000256" key="3">
    <source>
        <dbReference type="ARBA" id="ARBA00023597"/>
    </source>
</evidence>
<feature type="compositionally biased region" description="Basic and acidic residues" evidence="4">
    <location>
        <begin position="500"/>
        <end position="521"/>
    </location>
</feature>
<accession>A0AAQ3SUA1</accession>
<proteinExistence type="inferred from homology"/>
<dbReference type="InterPro" id="IPR014710">
    <property type="entry name" value="RmlC-like_jellyroll"/>
</dbReference>
<evidence type="ECO:0000256" key="5">
    <source>
        <dbReference type="SAM" id="SignalP"/>
    </source>
</evidence>
<evidence type="ECO:0000313" key="8">
    <source>
        <dbReference type="Proteomes" id="UP001341281"/>
    </source>
</evidence>
<dbReference type="InterPro" id="IPR050253">
    <property type="entry name" value="Seed_Storage-Functional"/>
</dbReference>
<feature type="chain" id="PRO_5042950158" description="Cupin type-1 domain-containing protein" evidence="5">
    <location>
        <begin position="23"/>
        <end position="555"/>
    </location>
</feature>
<evidence type="ECO:0000256" key="2">
    <source>
        <dbReference type="ARBA" id="ARBA00023129"/>
    </source>
</evidence>
<keyword evidence="1" id="KW-0758">Storage protein</keyword>
<keyword evidence="5" id="KW-0732">Signal</keyword>
<dbReference type="AlphaFoldDB" id="A0AAQ3SUA1"/>
<dbReference type="GO" id="GO:0019863">
    <property type="term" value="F:IgE binding"/>
    <property type="evidence" value="ECO:0007669"/>
    <property type="project" value="UniProtKB-ARBA"/>
</dbReference>
<organism evidence="7 8">
    <name type="scientific">Paspalum notatum var. saurae</name>
    <dbReference type="NCBI Taxonomy" id="547442"/>
    <lineage>
        <taxon>Eukaryota</taxon>
        <taxon>Viridiplantae</taxon>
        <taxon>Streptophyta</taxon>
        <taxon>Embryophyta</taxon>
        <taxon>Tracheophyta</taxon>
        <taxon>Spermatophyta</taxon>
        <taxon>Magnoliopsida</taxon>
        <taxon>Liliopsida</taxon>
        <taxon>Poales</taxon>
        <taxon>Poaceae</taxon>
        <taxon>PACMAD clade</taxon>
        <taxon>Panicoideae</taxon>
        <taxon>Andropogonodae</taxon>
        <taxon>Paspaleae</taxon>
        <taxon>Paspalinae</taxon>
        <taxon>Paspalum</taxon>
    </lineage>
</organism>